<evidence type="ECO:0000313" key="2">
    <source>
        <dbReference type="EMBL" id="AEI47773.1"/>
    </source>
</evidence>
<keyword evidence="3" id="KW-1185">Reference proteome</keyword>
<dbReference type="Proteomes" id="UP000000493">
    <property type="component" value="Chromosome"/>
</dbReference>
<dbReference type="KEGG" id="rsi:Runsl_1346"/>
<keyword evidence="1" id="KW-0175">Coiled coil</keyword>
<proteinExistence type="predicted"/>
<evidence type="ECO:0000256" key="1">
    <source>
        <dbReference type="SAM" id="Coils"/>
    </source>
</evidence>
<organism evidence="2 3">
    <name type="scientific">Runella slithyformis (strain ATCC 29530 / DSM 19594 / LMG 11500 / NCIMB 11436 / LSU 4)</name>
    <dbReference type="NCBI Taxonomy" id="761193"/>
    <lineage>
        <taxon>Bacteria</taxon>
        <taxon>Pseudomonadati</taxon>
        <taxon>Bacteroidota</taxon>
        <taxon>Cytophagia</taxon>
        <taxon>Cytophagales</taxon>
        <taxon>Spirosomataceae</taxon>
        <taxon>Runella</taxon>
    </lineage>
</organism>
<evidence type="ECO:0008006" key="4">
    <source>
        <dbReference type="Google" id="ProtNLM"/>
    </source>
</evidence>
<dbReference type="InterPro" id="IPR010982">
    <property type="entry name" value="Lambda_DNA-bd_dom_sf"/>
</dbReference>
<dbReference type="EMBL" id="CP002859">
    <property type="protein sequence ID" value="AEI47773.1"/>
    <property type="molecule type" value="Genomic_DNA"/>
</dbReference>
<dbReference type="CDD" id="cd00093">
    <property type="entry name" value="HTH_XRE"/>
    <property type="match status" value="1"/>
</dbReference>
<protein>
    <recommendedName>
        <fullName evidence="4">HTH cro/C1-type domain-containing protein</fullName>
    </recommendedName>
</protein>
<sequence>MESQDTKTIFNRLAYLIESKKMTPYGFSKELGFDKPAKLYTILRGKVRPSYDTLETILTKFEDISAEWLLRGDGDPVRITNKISVKGGNGAPTIESTTEISTQATHYDHKINMLEEQKKGLERLLDEREQTIMLLKDQILILREVIQQTRSTPISVPAS</sequence>
<dbReference type="AlphaFoldDB" id="A0A7U4E530"/>
<dbReference type="SUPFAM" id="SSF47413">
    <property type="entry name" value="lambda repressor-like DNA-binding domains"/>
    <property type="match status" value="1"/>
</dbReference>
<feature type="coiled-coil region" evidence="1">
    <location>
        <begin position="104"/>
        <end position="138"/>
    </location>
</feature>
<dbReference type="InterPro" id="IPR001387">
    <property type="entry name" value="Cro/C1-type_HTH"/>
</dbReference>
<dbReference type="RefSeq" id="WP_013927092.1">
    <property type="nucleotide sequence ID" value="NC_015703.1"/>
</dbReference>
<accession>A0A7U4E530</accession>
<evidence type="ECO:0000313" key="3">
    <source>
        <dbReference type="Proteomes" id="UP000000493"/>
    </source>
</evidence>
<gene>
    <name evidence="2" type="ordered locus">Runsl_1346</name>
</gene>
<reference evidence="2 3" key="2">
    <citation type="journal article" date="2012" name="Stand. Genomic Sci.">
        <title>Complete genome sequence of the aquatic bacterium Runella slithyformis type strain (LSU 4(T)).</title>
        <authorList>
            <person name="Copeland A."/>
            <person name="Zhang X."/>
            <person name="Misra M."/>
            <person name="Lapidus A."/>
            <person name="Nolan M."/>
            <person name="Lucas S."/>
            <person name="Deshpande S."/>
            <person name="Cheng J.F."/>
            <person name="Tapia R."/>
            <person name="Goodwin L.A."/>
            <person name="Pitluck S."/>
            <person name="Liolios K."/>
            <person name="Pagani I."/>
            <person name="Ivanova N."/>
            <person name="Mikhailova N."/>
            <person name="Pati A."/>
            <person name="Chen A."/>
            <person name="Palaniappan K."/>
            <person name="Land M."/>
            <person name="Hauser L."/>
            <person name="Pan C."/>
            <person name="Jeffries C.D."/>
            <person name="Detter J.C."/>
            <person name="Brambilla E.M."/>
            <person name="Rohde M."/>
            <person name="Djao O.D."/>
            <person name="Goker M."/>
            <person name="Sikorski J."/>
            <person name="Tindall B.J."/>
            <person name="Woyke T."/>
            <person name="Bristow J."/>
            <person name="Eisen J.A."/>
            <person name="Markowitz V."/>
            <person name="Hugenholtz P."/>
            <person name="Kyrpides N.C."/>
            <person name="Klenk H.P."/>
            <person name="Mavromatis K."/>
        </authorList>
    </citation>
    <scope>NUCLEOTIDE SEQUENCE [LARGE SCALE GENOMIC DNA]</scope>
    <source>
        <strain evidence="3">ATCC 29530 / DSM 19594 / LMG 11500 / NCIMB 11436 / LSU 4</strain>
    </source>
</reference>
<name>A0A7U4E530_RUNSL</name>
<reference evidence="3" key="1">
    <citation type="submission" date="2011-06" db="EMBL/GenBank/DDBJ databases">
        <title>The complete genome of chromosome of Runella slithyformis DSM 19594.</title>
        <authorList>
            <consortium name="US DOE Joint Genome Institute (JGI-PGF)"/>
            <person name="Lucas S."/>
            <person name="Han J."/>
            <person name="Lapidus A."/>
            <person name="Bruce D."/>
            <person name="Goodwin L."/>
            <person name="Pitluck S."/>
            <person name="Peters L."/>
            <person name="Kyrpides N."/>
            <person name="Mavromatis K."/>
            <person name="Ivanova N."/>
            <person name="Ovchinnikova G."/>
            <person name="Zhang X."/>
            <person name="Misra M."/>
            <person name="Detter J.C."/>
            <person name="Tapia R."/>
            <person name="Han C."/>
            <person name="Land M."/>
            <person name="Hauser L."/>
            <person name="Markowitz V."/>
            <person name="Cheng J.-F."/>
            <person name="Hugenholtz P."/>
            <person name="Woyke T."/>
            <person name="Wu D."/>
            <person name="Tindall B."/>
            <person name="Faehrich R."/>
            <person name="Brambilla E."/>
            <person name="Klenk H.-P."/>
            <person name="Eisen J.A."/>
        </authorList>
    </citation>
    <scope>NUCLEOTIDE SEQUENCE [LARGE SCALE GENOMIC DNA]</scope>
    <source>
        <strain evidence="3">ATCC 29530 / DSM 19594 / LMG 11500 / NCIMB 11436 / LSU 4</strain>
    </source>
</reference>
<dbReference type="GO" id="GO:0003677">
    <property type="term" value="F:DNA binding"/>
    <property type="evidence" value="ECO:0007669"/>
    <property type="project" value="InterPro"/>
</dbReference>